<sequence>MKRVTSSLGVALFLLAGNGVARGDRTAEPASAIALTEIATHGPSGPRDEFVELQNVSSEPQRLGDYRLEFAGADRRIVALPAFPEDFVLRPHGVYVLAGVDFSGPRKVVNQIIDDRIDIPEEFALQLTDLGGNTIDDCGTLPRPRWPWWPPRWPCPCPPAPWQSRVDLSITRHHITGDLARDYQLDFRTPGAVEWLPQDPVPA</sequence>
<organism evidence="2 3">
    <name type="scientific">Lentzea tibetensis</name>
    <dbReference type="NCBI Taxonomy" id="2591470"/>
    <lineage>
        <taxon>Bacteria</taxon>
        <taxon>Bacillati</taxon>
        <taxon>Actinomycetota</taxon>
        <taxon>Actinomycetes</taxon>
        <taxon>Pseudonocardiales</taxon>
        <taxon>Pseudonocardiaceae</taxon>
        <taxon>Lentzea</taxon>
    </lineage>
</organism>
<proteinExistence type="predicted"/>
<dbReference type="InterPro" id="IPR036415">
    <property type="entry name" value="Lamin_tail_dom_sf"/>
</dbReference>
<evidence type="ECO:0000313" key="2">
    <source>
        <dbReference type="EMBL" id="TWP51753.1"/>
    </source>
</evidence>
<dbReference type="PROSITE" id="PS51841">
    <property type="entry name" value="LTD"/>
    <property type="match status" value="1"/>
</dbReference>
<dbReference type="AlphaFoldDB" id="A0A563EVS2"/>
<keyword evidence="3" id="KW-1185">Reference proteome</keyword>
<dbReference type="EMBL" id="VOBR01000007">
    <property type="protein sequence ID" value="TWP51753.1"/>
    <property type="molecule type" value="Genomic_DNA"/>
</dbReference>
<dbReference type="Gene3D" id="2.60.40.1260">
    <property type="entry name" value="Lamin Tail domain"/>
    <property type="match status" value="1"/>
</dbReference>
<name>A0A563EVS2_9PSEU</name>
<dbReference type="Proteomes" id="UP000316639">
    <property type="component" value="Unassembled WGS sequence"/>
</dbReference>
<gene>
    <name evidence="2" type="ORF">FKR81_12875</name>
</gene>
<reference evidence="2 3" key="1">
    <citation type="submission" date="2019-07" db="EMBL/GenBank/DDBJ databases">
        <title>Lentzea xizangensis sp. nov., isolated from Qinghai-Tibetan Plateau Soils.</title>
        <authorList>
            <person name="Huang J."/>
        </authorList>
    </citation>
    <scope>NUCLEOTIDE SEQUENCE [LARGE SCALE GENOMIC DNA]</scope>
    <source>
        <strain evidence="2 3">FXJ1.1311</strain>
    </source>
</reference>
<feature type="domain" description="LTD" evidence="1">
    <location>
        <begin position="24"/>
        <end position="143"/>
    </location>
</feature>
<evidence type="ECO:0000259" key="1">
    <source>
        <dbReference type="PROSITE" id="PS51841"/>
    </source>
</evidence>
<comment type="caution">
    <text evidence="2">The sequence shown here is derived from an EMBL/GenBank/DDBJ whole genome shotgun (WGS) entry which is preliminary data.</text>
</comment>
<dbReference type="RefSeq" id="WP_146351430.1">
    <property type="nucleotide sequence ID" value="NZ_VOBR01000007.1"/>
</dbReference>
<dbReference type="InterPro" id="IPR001322">
    <property type="entry name" value="Lamin_tail_dom"/>
</dbReference>
<dbReference type="SUPFAM" id="SSF74853">
    <property type="entry name" value="Lamin A/C globular tail domain"/>
    <property type="match status" value="1"/>
</dbReference>
<accession>A0A563EVS2</accession>
<protein>
    <submittedName>
        <fullName evidence="2">Lamin tail domain-containing protein</fullName>
    </submittedName>
</protein>
<evidence type="ECO:0000313" key="3">
    <source>
        <dbReference type="Proteomes" id="UP000316639"/>
    </source>
</evidence>